<dbReference type="InterPro" id="IPR024653">
    <property type="entry name" value="Peptidase_M10/M27/M57"/>
</dbReference>
<dbReference type="PROSITE" id="PS51257">
    <property type="entry name" value="PROKAR_LIPOPROTEIN"/>
    <property type="match status" value="1"/>
</dbReference>
<dbReference type="AlphaFoldDB" id="A0A6J4K7K9"/>
<keyword evidence="1" id="KW-0732">Signal</keyword>
<dbReference type="Pfam" id="PF12388">
    <property type="entry name" value="Peptidase_M57"/>
    <property type="match status" value="1"/>
</dbReference>
<dbReference type="GO" id="GO:0008237">
    <property type="term" value="F:metallopeptidase activity"/>
    <property type="evidence" value="ECO:0007669"/>
    <property type="project" value="InterPro"/>
</dbReference>
<feature type="signal peptide" evidence="1">
    <location>
        <begin position="1"/>
        <end position="17"/>
    </location>
</feature>
<dbReference type="EMBL" id="CADCTQ010000428">
    <property type="protein sequence ID" value="CAA9297674.1"/>
    <property type="molecule type" value="Genomic_DNA"/>
</dbReference>
<organism evidence="2">
    <name type="scientific">uncultured Cytophagales bacterium</name>
    <dbReference type="NCBI Taxonomy" id="158755"/>
    <lineage>
        <taxon>Bacteria</taxon>
        <taxon>Pseudomonadati</taxon>
        <taxon>Bacteroidota</taxon>
        <taxon>Sphingobacteriia</taxon>
        <taxon>Sphingobacteriales</taxon>
        <taxon>environmental samples</taxon>
    </lineage>
</organism>
<sequence length="272" mass="28421">MKATLLLGILALCCAVAFVSCRREEAELSAVPVPPGPVSEAILGKIRQLGFNATNVQAIPGGFLVEGDIVLTQATLDEVPDHELLRAGDEEHYRTNSLVYTGGAPRTITVSLASTLSANTCYSNALNAAIIRYNNQGLLLRFQRVTSGGNINVISGSGNYLAVSGFPANGNPYPQITLNLGTLGTCPASGYLTTVLTHQLGHCIGFRHTDSADPSFSCGAGSYSNDGSGTVGGTTVGLPHAPEPNSWMLTCLGAGQDRPFTADDRAALTYLY</sequence>
<reference evidence="2" key="1">
    <citation type="submission" date="2020-02" db="EMBL/GenBank/DDBJ databases">
        <authorList>
            <person name="Meier V. D."/>
        </authorList>
    </citation>
    <scope>NUCLEOTIDE SEQUENCE</scope>
    <source>
        <strain evidence="2">AVDCRST_MAG56</strain>
    </source>
</reference>
<protein>
    <recommendedName>
        <fullName evidence="3">Milk-clotting protease</fullName>
    </recommendedName>
</protein>
<dbReference type="InterPro" id="IPR024079">
    <property type="entry name" value="MetalloPept_cat_dom_sf"/>
</dbReference>
<feature type="chain" id="PRO_5026984112" description="Milk-clotting protease" evidence="1">
    <location>
        <begin position="18"/>
        <end position="272"/>
    </location>
</feature>
<evidence type="ECO:0008006" key="3">
    <source>
        <dbReference type="Google" id="ProtNLM"/>
    </source>
</evidence>
<accession>A0A6J4K7K9</accession>
<dbReference type="Gene3D" id="3.40.390.10">
    <property type="entry name" value="Collagenase (Catalytic Domain)"/>
    <property type="match status" value="1"/>
</dbReference>
<name>A0A6J4K7K9_9SPHI</name>
<evidence type="ECO:0000256" key="1">
    <source>
        <dbReference type="SAM" id="SignalP"/>
    </source>
</evidence>
<gene>
    <name evidence="2" type="ORF">AVDCRST_MAG56-5152</name>
</gene>
<proteinExistence type="predicted"/>
<dbReference type="SUPFAM" id="SSF55486">
    <property type="entry name" value="Metalloproteases ('zincins'), catalytic domain"/>
    <property type="match status" value="1"/>
</dbReference>
<evidence type="ECO:0000313" key="2">
    <source>
        <dbReference type="EMBL" id="CAA9297674.1"/>
    </source>
</evidence>